<proteinExistence type="predicted"/>
<protein>
    <submittedName>
        <fullName evidence="2">Glutaredoxin</fullName>
    </submittedName>
</protein>
<dbReference type="PROSITE" id="PS00194">
    <property type="entry name" value="THIOREDOXIN_1"/>
    <property type="match status" value="1"/>
</dbReference>
<dbReference type="OrthoDB" id="197796at2157"/>
<dbReference type="RefSeq" id="WP_125672160.1">
    <property type="nucleotide sequence ID" value="NZ_RCOS01000132.1"/>
</dbReference>
<dbReference type="SUPFAM" id="SSF52833">
    <property type="entry name" value="Thioredoxin-like"/>
    <property type="match status" value="1"/>
</dbReference>
<sequence>MTEEEEKPEKFILFTTPGCPHCATMKEIFKEEIEQGIIEVVDASEGKGAELADKLGIKAVPELFAVIKGELRKCEVKQEGDNIAVYCDLKKDRKEG</sequence>
<accession>A0A3R9RLI9</accession>
<dbReference type="InterPro" id="IPR017937">
    <property type="entry name" value="Thioredoxin_CS"/>
</dbReference>
<evidence type="ECO:0000313" key="2">
    <source>
        <dbReference type="EMBL" id="RSN72968.1"/>
    </source>
</evidence>
<organism evidence="2 3">
    <name type="scientific">Candidatus Methanodesulfokora washburnensis</name>
    <dbReference type="NCBI Taxonomy" id="2478471"/>
    <lineage>
        <taxon>Archaea</taxon>
        <taxon>Thermoproteota</taxon>
        <taxon>Candidatus Korarchaeia</taxon>
        <taxon>Candidatus Korarchaeia incertae sedis</taxon>
        <taxon>Candidatus Methanodesulfokora</taxon>
    </lineage>
</organism>
<keyword evidence="3" id="KW-1185">Reference proteome</keyword>
<dbReference type="InterPro" id="IPR036249">
    <property type="entry name" value="Thioredoxin-like_sf"/>
</dbReference>
<dbReference type="PROSITE" id="PS51354">
    <property type="entry name" value="GLUTAREDOXIN_2"/>
    <property type="match status" value="1"/>
</dbReference>
<evidence type="ECO:0000259" key="1">
    <source>
        <dbReference type="Pfam" id="PF00462"/>
    </source>
</evidence>
<feature type="domain" description="Glutaredoxin" evidence="1">
    <location>
        <begin position="12"/>
        <end position="70"/>
    </location>
</feature>
<gene>
    <name evidence="2" type="ORF">D6D85_11800</name>
</gene>
<dbReference type="AlphaFoldDB" id="A0A3R9RLI9"/>
<reference evidence="2 3" key="1">
    <citation type="submission" date="2018-10" db="EMBL/GenBank/DDBJ databases">
        <title>Co-occurring genomic capacity for anaerobic methane metabolism and dissimilatory sulfite reduction discovered in the Korarchaeota.</title>
        <authorList>
            <person name="Mckay L.J."/>
            <person name="Dlakic M."/>
            <person name="Fields M.W."/>
            <person name="Delmont T.O."/>
            <person name="Eren A.M."/>
            <person name="Jay Z.J."/>
            <person name="Klingelsmith K.B."/>
            <person name="Rusch D.B."/>
            <person name="Inskeep W.P."/>
        </authorList>
    </citation>
    <scope>NUCLEOTIDE SEQUENCE [LARGE SCALE GENOMIC DNA]</scope>
    <source>
        <strain evidence="2 3">MDKW</strain>
    </source>
</reference>
<dbReference type="EMBL" id="RCOS01000132">
    <property type="protein sequence ID" value="RSN72968.1"/>
    <property type="molecule type" value="Genomic_DNA"/>
</dbReference>
<evidence type="ECO:0000313" key="3">
    <source>
        <dbReference type="Proteomes" id="UP000277582"/>
    </source>
</evidence>
<comment type="caution">
    <text evidence="2">The sequence shown here is derived from an EMBL/GenBank/DDBJ whole genome shotgun (WGS) entry which is preliminary data.</text>
</comment>
<dbReference type="InterPro" id="IPR002109">
    <property type="entry name" value="Glutaredoxin"/>
</dbReference>
<name>A0A3R9RLI9_9CREN</name>
<dbReference type="Pfam" id="PF00462">
    <property type="entry name" value="Glutaredoxin"/>
    <property type="match status" value="1"/>
</dbReference>
<dbReference type="Proteomes" id="UP000277582">
    <property type="component" value="Unassembled WGS sequence"/>
</dbReference>
<dbReference type="Gene3D" id="3.40.30.10">
    <property type="entry name" value="Glutaredoxin"/>
    <property type="match status" value="1"/>
</dbReference>